<dbReference type="GO" id="GO:0006879">
    <property type="term" value="P:intracellular iron ion homeostasis"/>
    <property type="evidence" value="ECO:0007669"/>
    <property type="project" value="UniProtKB-KW"/>
</dbReference>
<dbReference type="KEGG" id="csy:CENSYa_1826"/>
<dbReference type="PATRIC" id="fig|414004.10.peg.1668"/>
<gene>
    <name evidence="6" type="ordered locus">CENSYa_1826</name>
</gene>
<dbReference type="GO" id="GO:0042802">
    <property type="term" value="F:identical protein binding"/>
    <property type="evidence" value="ECO:0007669"/>
    <property type="project" value="UniProtKB-ARBA"/>
</dbReference>
<dbReference type="InterPro" id="IPR001519">
    <property type="entry name" value="Ferritin"/>
</dbReference>
<dbReference type="InterPro" id="IPR009040">
    <property type="entry name" value="Ferritin-like_diiron"/>
</dbReference>
<dbReference type="GO" id="GO:0008199">
    <property type="term" value="F:ferric iron binding"/>
    <property type="evidence" value="ECO:0007669"/>
    <property type="project" value="InterPro"/>
</dbReference>
<evidence type="ECO:0000256" key="2">
    <source>
        <dbReference type="ARBA" id="ARBA00022723"/>
    </source>
</evidence>
<dbReference type="EnsemblBacteria" id="ABK78436">
    <property type="protein sequence ID" value="ABK78436"/>
    <property type="gene ID" value="CENSYa_1826"/>
</dbReference>
<dbReference type="GO" id="GO:0005737">
    <property type="term" value="C:cytoplasm"/>
    <property type="evidence" value="ECO:0007669"/>
    <property type="project" value="TreeGrafter"/>
</dbReference>
<keyword evidence="7" id="KW-1185">Reference proteome</keyword>
<dbReference type="GO" id="GO:0006826">
    <property type="term" value="P:iron ion transport"/>
    <property type="evidence" value="ECO:0007669"/>
    <property type="project" value="InterPro"/>
</dbReference>
<dbReference type="STRING" id="414004.CENSYa_1826"/>
<protein>
    <submittedName>
        <fullName evidence="6">Ferritin-like protein</fullName>
    </submittedName>
</protein>
<name>A0RYL9_CENSY</name>
<organism evidence="6 7">
    <name type="scientific">Cenarchaeum symbiosum (strain A)</name>
    <dbReference type="NCBI Taxonomy" id="414004"/>
    <lineage>
        <taxon>Archaea</taxon>
        <taxon>Nitrososphaerota</taxon>
        <taxon>Candidatus Cenarchaeales</taxon>
        <taxon>Candidatus Cenarchaeaceae</taxon>
        <taxon>Candidatus Cenarchaeum</taxon>
    </lineage>
</organism>
<keyword evidence="1" id="KW-0409">Iron storage</keyword>
<keyword evidence="2" id="KW-0479">Metal-binding</keyword>
<dbReference type="GO" id="GO:0008198">
    <property type="term" value="F:ferrous iron binding"/>
    <property type="evidence" value="ECO:0007669"/>
    <property type="project" value="TreeGrafter"/>
</dbReference>
<proteinExistence type="predicted"/>
<dbReference type="InterPro" id="IPR041719">
    <property type="entry name" value="Ferritin_prok"/>
</dbReference>
<evidence type="ECO:0000256" key="3">
    <source>
        <dbReference type="ARBA" id="ARBA00023002"/>
    </source>
</evidence>
<accession>A0RYL9</accession>
<dbReference type="GO" id="GO:0016491">
    <property type="term" value="F:oxidoreductase activity"/>
    <property type="evidence" value="ECO:0007669"/>
    <property type="project" value="UniProtKB-KW"/>
</dbReference>
<evidence type="ECO:0000313" key="7">
    <source>
        <dbReference type="Proteomes" id="UP000000758"/>
    </source>
</evidence>
<keyword evidence="4" id="KW-0408">Iron</keyword>
<dbReference type="CDD" id="cd01055">
    <property type="entry name" value="Nonheme_Ferritin"/>
    <property type="match status" value="1"/>
</dbReference>
<dbReference type="EMBL" id="DP000238">
    <property type="protein sequence ID" value="ABK78436.1"/>
    <property type="molecule type" value="Genomic_DNA"/>
</dbReference>
<dbReference type="PROSITE" id="PS50905">
    <property type="entry name" value="FERRITIN_LIKE"/>
    <property type="match status" value="1"/>
</dbReference>
<dbReference type="Gene3D" id="1.20.1260.10">
    <property type="match status" value="1"/>
</dbReference>
<dbReference type="InterPro" id="IPR009078">
    <property type="entry name" value="Ferritin-like_SF"/>
</dbReference>
<dbReference type="InterPro" id="IPR008331">
    <property type="entry name" value="Ferritin_DPS_dom"/>
</dbReference>
<dbReference type="AlphaFoldDB" id="A0RYL9"/>
<dbReference type="HOGENOM" id="CLU_065681_1_0_2"/>
<evidence type="ECO:0000259" key="5">
    <source>
        <dbReference type="PROSITE" id="PS50905"/>
    </source>
</evidence>
<dbReference type="InterPro" id="IPR012347">
    <property type="entry name" value="Ferritin-like"/>
</dbReference>
<evidence type="ECO:0000313" key="6">
    <source>
        <dbReference type="EMBL" id="ABK78436.1"/>
    </source>
</evidence>
<keyword evidence="3" id="KW-0560">Oxidoreductase</keyword>
<dbReference type="SUPFAM" id="SSF47240">
    <property type="entry name" value="Ferritin-like"/>
    <property type="match status" value="1"/>
</dbReference>
<dbReference type="Proteomes" id="UP000000758">
    <property type="component" value="Chromosome"/>
</dbReference>
<evidence type="ECO:0000256" key="4">
    <source>
        <dbReference type="ARBA" id="ARBA00023004"/>
    </source>
</evidence>
<dbReference type="PANTHER" id="PTHR11431:SF127">
    <property type="entry name" value="BACTERIAL NON-HEME FERRITIN"/>
    <property type="match status" value="1"/>
</dbReference>
<reference evidence="6 7" key="1">
    <citation type="journal article" date="2006" name="Proc. Natl. Acad. Sci. U.S.A.">
        <title>Genomic analysis of the uncultivated marine crenarchaeote Cenarchaeum symbiosum.</title>
        <authorList>
            <person name="Hallam S.J."/>
            <person name="Konstantinidis K.T."/>
            <person name="Putnam N."/>
            <person name="Schleper C."/>
            <person name="Watanabe Y."/>
            <person name="Sugahara J."/>
            <person name="Preston C."/>
            <person name="de la Torre J."/>
            <person name="Richardson P.M."/>
            <person name="DeLong E.F."/>
        </authorList>
    </citation>
    <scope>NUCLEOTIDE SEQUENCE [LARGE SCALE GENOMIC DNA]</scope>
    <source>
        <strain evidence="7">A</strain>
    </source>
</reference>
<evidence type="ECO:0000256" key="1">
    <source>
        <dbReference type="ARBA" id="ARBA00022434"/>
    </source>
</evidence>
<dbReference type="FunFam" id="1.20.1260.10:FF:000001">
    <property type="entry name" value="Non-heme ferritin"/>
    <property type="match status" value="1"/>
</dbReference>
<dbReference type="Pfam" id="PF00210">
    <property type="entry name" value="Ferritin"/>
    <property type="match status" value="1"/>
</dbReference>
<dbReference type="PANTHER" id="PTHR11431">
    <property type="entry name" value="FERRITIN"/>
    <property type="match status" value="1"/>
</dbReference>
<feature type="domain" description="Ferritin-like diiron" evidence="5">
    <location>
        <begin position="12"/>
        <end position="157"/>
    </location>
</feature>
<sequence length="181" mass="20351">MVFNRPRTTHGMRLSPRLKKMLNDQIGMELYAANYYLSMASWCEATGYEGSAKQLYMQADEERAHMMKIVQHLNEIGAGAVIPSVVKPPGTFKSLEAVFKLALKNEQAVTVAFDKMTDAAQKAKDHATFAFLQWFVSEQIEEEKKMETILQKFDLLGRDKIAVYEVDKIIGAMEPEPAAAA</sequence>